<gene>
    <name evidence="1" type="ORF">COCNU_14G007460</name>
</gene>
<reference evidence="1" key="1">
    <citation type="journal article" date="2017" name="Gigascience">
        <title>The genome draft of coconut (Cocos nucifera).</title>
        <authorList>
            <person name="Xiao Y."/>
            <person name="Xu P."/>
            <person name="Fan H."/>
            <person name="Baudouin L."/>
            <person name="Xia W."/>
            <person name="Bocs S."/>
            <person name="Xu J."/>
            <person name="Li Q."/>
            <person name="Guo A."/>
            <person name="Zhou L."/>
            <person name="Li J."/>
            <person name="Wu Y."/>
            <person name="Ma Z."/>
            <person name="Armero A."/>
            <person name="Issali A.E."/>
            <person name="Liu N."/>
            <person name="Peng M."/>
            <person name="Yang Y."/>
        </authorList>
    </citation>
    <scope>NUCLEOTIDE SEQUENCE</scope>
    <source>
        <tissue evidence="1">Spear leaf of Hainan Tall coconut</tissue>
    </source>
</reference>
<dbReference type="EMBL" id="CM017885">
    <property type="protein sequence ID" value="KAG1368278.1"/>
    <property type="molecule type" value="Genomic_DNA"/>
</dbReference>
<evidence type="ECO:0000313" key="1">
    <source>
        <dbReference type="EMBL" id="KAG1368278.1"/>
    </source>
</evidence>
<keyword evidence="2" id="KW-1185">Reference proteome</keyword>
<reference evidence="1" key="2">
    <citation type="submission" date="2019-07" db="EMBL/GenBank/DDBJ databases">
        <authorList>
            <person name="Yang Y."/>
            <person name="Bocs S."/>
            <person name="Baudouin L."/>
        </authorList>
    </citation>
    <scope>NUCLEOTIDE SEQUENCE</scope>
    <source>
        <tissue evidence="1">Spear leaf of Hainan Tall coconut</tissue>
    </source>
</reference>
<sequence length="138" mass="15442">MFLLPVDWSERRAHPFDEAIRSSYANLLGLGCDITILSEGLVGFNLAKLSLEEELDQAFEACMRALEEVKQVAKKVRWAAKEVKKVAKEEAFRAKVEVRAKLEKVGALEGLVTIEHGAIEVLHQKVAELEEALELGRQ</sequence>
<protein>
    <submittedName>
        <fullName evidence="1">Uncharacterized protein</fullName>
    </submittedName>
</protein>
<organism evidence="1 2">
    <name type="scientific">Cocos nucifera</name>
    <name type="common">Coconut palm</name>
    <dbReference type="NCBI Taxonomy" id="13894"/>
    <lineage>
        <taxon>Eukaryota</taxon>
        <taxon>Viridiplantae</taxon>
        <taxon>Streptophyta</taxon>
        <taxon>Embryophyta</taxon>
        <taxon>Tracheophyta</taxon>
        <taxon>Spermatophyta</taxon>
        <taxon>Magnoliopsida</taxon>
        <taxon>Liliopsida</taxon>
        <taxon>Arecaceae</taxon>
        <taxon>Arecoideae</taxon>
        <taxon>Cocoseae</taxon>
        <taxon>Attaleinae</taxon>
        <taxon>Cocos</taxon>
    </lineage>
</organism>
<proteinExistence type="predicted"/>
<dbReference type="AlphaFoldDB" id="A0A8K0NCH4"/>
<accession>A0A8K0NCH4</accession>
<comment type="caution">
    <text evidence="1">The sequence shown here is derived from an EMBL/GenBank/DDBJ whole genome shotgun (WGS) entry which is preliminary data.</text>
</comment>
<name>A0A8K0NCH4_COCNU</name>
<dbReference type="Proteomes" id="UP000797356">
    <property type="component" value="Chromosome 14"/>
</dbReference>
<evidence type="ECO:0000313" key="2">
    <source>
        <dbReference type="Proteomes" id="UP000797356"/>
    </source>
</evidence>